<dbReference type="Gramene" id="KOM38801">
    <property type="protein sequence ID" value="KOM38801"/>
    <property type="gene ID" value="LR48_Vigan03g218300"/>
</dbReference>
<dbReference type="AlphaFoldDB" id="A0A0L9U7U3"/>
<reference evidence="2" key="1">
    <citation type="journal article" date="2015" name="Proc. Natl. Acad. Sci. U.S.A.">
        <title>Genome sequencing of adzuki bean (Vigna angularis) provides insight into high starch and low fat accumulation and domestication.</title>
        <authorList>
            <person name="Yang K."/>
            <person name="Tian Z."/>
            <person name="Chen C."/>
            <person name="Luo L."/>
            <person name="Zhao B."/>
            <person name="Wang Z."/>
            <person name="Yu L."/>
            <person name="Li Y."/>
            <person name="Sun Y."/>
            <person name="Li W."/>
            <person name="Chen Y."/>
            <person name="Li Y."/>
            <person name="Zhang Y."/>
            <person name="Ai D."/>
            <person name="Zhao J."/>
            <person name="Shang C."/>
            <person name="Ma Y."/>
            <person name="Wu B."/>
            <person name="Wang M."/>
            <person name="Gao L."/>
            <person name="Sun D."/>
            <person name="Zhang P."/>
            <person name="Guo F."/>
            <person name="Wang W."/>
            <person name="Li Y."/>
            <person name="Wang J."/>
            <person name="Varshney R.K."/>
            <person name="Wang J."/>
            <person name="Ling H.Q."/>
            <person name="Wan P."/>
        </authorList>
    </citation>
    <scope>NUCLEOTIDE SEQUENCE</scope>
    <source>
        <strain evidence="2">cv. Jingnong 6</strain>
    </source>
</reference>
<evidence type="ECO:0000313" key="1">
    <source>
        <dbReference type="EMBL" id="KOM38801.1"/>
    </source>
</evidence>
<proteinExistence type="predicted"/>
<protein>
    <submittedName>
        <fullName evidence="1">Uncharacterized protein</fullName>
    </submittedName>
</protein>
<dbReference type="Proteomes" id="UP000053144">
    <property type="component" value="Chromosome 3"/>
</dbReference>
<evidence type="ECO:0000313" key="2">
    <source>
        <dbReference type="Proteomes" id="UP000053144"/>
    </source>
</evidence>
<sequence length="261" mass="28860">MSLDFVYESDSSLRTSITDRFGPCVFQITSLSFVYESDSSLRTSITARFGPGVFQITFLSFVYESDSSLRTSITARFGPGVFQITSLSFVYESDSSLRTSITARFGSGVFQIMSLGIFHASDGLLLRGIYLFGLLALLLTEWPSTCKAEWPNAGMLKAMEGRTIEVEWLSCCTIEHLMPNLANCAATIELTSAATVDKPIGPKWMDRTVLNVNRSVSTREGRHAQEPQARPLCDAEVKAVTSPRHKGFSLRRLRGHLFLGS</sequence>
<dbReference type="EMBL" id="CM003373">
    <property type="protein sequence ID" value="KOM38801.1"/>
    <property type="molecule type" value="Genomic_DNA"/>
</dbReference>
<accession>A0A0L9U7U3</accession>
<gene>
    <name evidence="1" type="ORF">LR48_Vigan03g218300</name>
</gene>
<name>A0A0L9U7U3_PHAAN</name>
<organism evidence="1 2">
    <name type="scientific">Phaseolus angularis</name>
    <name type="common">Azuki bean</name>
    <name type="synonym">Vigna angularis</name>
    <dbReference type="NCBI Taxonomy" id="3914"/>
    <lineage>
        <taxon>Eukaryota</taxon>
        <taxon>Viridiplantae</taxon>
        <taxon>Streptophyta</taxon>
        <taxon>Embryophyta</taxon>
        <taxon>Tracheophyta</taxon>
        <taxon>Spermatophyta</taxon>
        <taxon>Magnoliopsida</taxon>
        <taxon>eudicotyledons</taxon>
        <taxon>Gunneridae</taxon>
        <taxon>Pentapetalae</taxon>
        <taxon>rosids</taxon>
        <taxon>fabids</taxon>
        <taxon>Fabales</taxon>
        <taxon>Fabaceae</taxon>
        <taxon>Papilionoideae</taxon>
        <taxon>50 kb inversion clade</taxon>
        <taxon>NPAAA clade</taxon>
        <taxon>indigoferoid/millettioid clade</taxon>
        <taxon>Phaseoleae</taxon>
        <taxon>Vigna</taxon>
    </lineage>
</organism>